<comment type="similarity">
    <text evidence="9">Belongs to the TrpF family.</text>
</comment>
<keyword evidence="7 9" id="KW-0057">Aromatic amino acid biosynthesis</keyword>
<comment type="caution">
    <text evidence="11">The sequence shown here is derived from an EMBL/GenBank/DDBJ whole genome shotgun (WGS) entry which is preliminary data.</text>
</comment>
<dbReference type="GO" id="GO:0004640">
    <property type="term" value="F:phosphoribosylanthranilate isomerase activity"/>
    <property type="evidence" value="ECO:0007669"/>
    <property type="project" value="UniProtKB-UniRule"/>
</dbReference>
<dbReference type="OrthoDB" id="9796196at2"/>
<evidence type="ECO:0000256" key="9">
    <source>
        <dbReference type="HAMAP-Rule" id="MF_00135"/>
    </source>
</evidence>
<evidence type="ECO:0000256" key="8">
    <source>
        <dbReference type="ARBA" id="ARBA00023235"/>
    </source>
</evidence>
<evidence type="ECO:0000259" key="10">
    <source>
        <dbReference type="Pfam" id="PF00697"/>
    </source>
</evidence>
<feature type="domain" description="N-(5'phosphoribosyl) anthranilate isomerase (PRAI)" evidence="10">
    <location>
        <begin position="5"/>
        <end position="212"/>
    </location>
</feature>
<dbReference type="Pfam" id="PF00697">
    <property type="entry name" value="PRAI"/>
    <property type="match status" value="1"/>
</dbReference>
<dbReference type="GO" id="GO:0000162">
    <property type="term" value="P:L-tryptophan biosynthetic process"/>
    <property type="evidence" value="ECO:0007669"/>
    <property type="project" value="UniProtKB-UniRule"/>
</dbReference>
<dbReference type="RefSeq" id="WP_132009809.1">
    <property type="nucleotide sequence ID" value="NZ_JBHUNN010000002.1"/>
</dbReference>
<comment type="pathway">
    <text evidence="2 9">Amino-acid biosynthesis; L-tryptophan biosynthesis; L-tryptophan from chorismate: step 3/5.</text>
</comment>
<dbReference type="InterPro" id="IPR044643">
    <property type="entry name" value="TrpF_fam"/>
</dbReference>
<protein>
    <recommendedName>
        <fullName evidence="4 9">N-(5'-phosphoribosyl)anthranilate isomerase</fullName>
        <shortName evidence="9">PRAI</shortName>
        <ecNumber evidence="3 9">5.3.1.24</ecNumber>
    </recommendedName>
</protein>
<keyword evidence="5 9" id="KW-0028">Amino-acid biosynthesis</keyword>
<evidence type="ECO:0000256" key="6">
    <source>
        <dbReference type="ARBA" id="ARBA00022822"/>
    </source>
</evidence>
<keyword evidence="12" id="KW-1185">Reference proteome</keyword>
<evidence type="ECO:0000256" key="7">
    <source>
        <dbReference type="ARBA" id="ARBA00023141"/>
    </source>
</evidence>
<dbReference type="SUPFAM" id="SSF51366">
    <property type="entry name" value="Ribulose-phoshate binding barrel"/>
    <property type="match status" value="1"/>
</dbReference>
<keyword evidence="6 9" id="KW-0822">Tryptophan biosynthesis</keyword>
<dbReference type="AlphaFoldDB" id="A0A4V2RWU0"/>
<dbReference type="InterPro" id="IPR001240">
    <property type="entry name" value="PRAI_dom"/>
</dbReference>
<name>A0A4V2RWU0_9HYPH</name>
<keyword evidence="8 9" id="KW-0413">Isomerase</keyword>
<accession>A0A4V2RWU0</accession>
<dbReference type="EMBL" id="SLWL01000015">
    <property type="protein sequence ID" value="TCO10154.1"/>
    <property type="molecule type" value="Genomic_DNA"/>
</dbReference>
<dbReference type="UniPathway" id="UPA00035">
    <property type="reaction ID" value="UER00042"/>
</dbReference>
<gene>
    <name evidence="9" type="primary">trpF</name>
    <name evidence="11" type="ORF">EV666_11526</name>
</gene>
<dbReference type="Proteomes" id="UP000294881">
    <property type="component" value="Unassembled WGS sequence"/>
</dbReference>
<sequence>MTFLVKICGLRDVATLDAALAAGAGMVGFVHFARSPRHLELADAARLVARARARGQAQSVVLAVDPDDATVARIVEEVKPDWLQLHGAETPERVAAIQAAHDVGLIKAIGVAGPEDVTRALTYDAADLLLLDARPPRDATRPGGNGVAFDWALAGDGRLPPFLLSGGLHPDNVADAIAGLAGQASLAGVDVSSGVENAPGVKDTALVGAFIRAAVGAACQRPSMKEPVA</sequence>
<evidence type="ECO:0000256" key="3">
    <source>
        <dbReference type="ARBA" id="ARBA00012572"/>
    </source>
</evidence>
<comment type="catalytic activity">
    <reaction evidence="1 9">
        <text>N-(5-phospho-beta-D-ribosyl)anthranilate = 1-(2-carboxyphenylamino)-1-deoxy-D-ribulose 5-phosphate</text>
        <dbReference type="Rhea" id="RHEA:21540"/>
        <dbReference type="ChEBI" id="CHEBI:18277"/>
        <dbReference type="ChEBI" id="CHEBI:58613"/>
        <dbReference type="EC" id="5.3.1.24"/>
    </reaction>
</comment>
<evidence type="ECO:0000256" key="4">
    <source>
        <dbReference type="ARBA" id="ARBA00022272"/>
    </source>
</evidence>
<organism evidence="11 12">
    <name type="scientific">Camelimonas lactis</name>
    <dbReference type="NCBI Taxonomy" id="659006"/>
    <lineage>
        <taxon>Bacteria</taxon>
        <taxon>Pseudomonadati</taxon>
        <taxon>Pseudomonadota</taxon>
        <taxon>Alphaproteobacteria</taxon>
        <taxon>Hyphomicrobiales</taxon>
        <taxon>Chelatococcaceae</taxon>
        <taxon>Camelimonas</taxon>
    </lineage>
</organism>
<evidence type="ECO:0000256" key="5">
    <source>
        <dbReference type="ARBA" id="ARBA00022605"/>
    </source>
</evidence>
<dbReference type="PANTHER" id="PTHR42894">
    <property type="entry name" value="N-(5'-PHOSPHORIBOSYL)ANTHRANILATE ISOMERASE"/>
    <property type="match status" value="1"/>
</dbReference>
<dbReference type="HAMAP" id="MF_00135">
    <property type="entry name" value="PRAI"/>
    <property type="match status" value="1"/>
</dbReference>
<reference evidence="11 12" key="1">
    <citation type="submission" date="2019-03" db="EMBL/GenBank/DDBJ databases">
        <title>Genomic Encyclopedia of Type Strains, Phase IV (KMG-IV): sequencing the most valuable type-strain genomes for metagenomic binning, comparative biology and taxonomic classification.</title>
        <authorList>
            <person name="Goeker M."/>
        </authorList>
    </citation>
    <scope>NUCLEOTIDE SEQUENCE [LARGE SCALE GENOMIC DNA]</scope>
    <source>
        <strain evidence="11 12">DSM 22958</strain>
    </source>
</reference>
<evidence type="ECO:0000256" key="2">
    <source>
        <dbReference type="ARBA" id="ARBA00004664"/>
    </source>
</evidence>
<dbReference type="CDD" id="cd00405">
    <property type="entry name" value="PRAI"/>
    <property type="match status" value="1"/>
</dbReference>
<dbReference type="PANTHER" id="PTHR42894:SF1">
    <property type="entry name" value="N-(5'-PHOSPHORIBOSYL)ANTHRANILATE ISOMERASE"/>
    <property type="match status" value="1"/>
</dbReference>
<evidence type="ECO:0000313" key="12">
    <source>
        <dbReference type="Proteomes" id="UP000294881"/>
    </source>
</evidence>
<dbReference type="InterPro" id="IPR013785">
    <property type="entry name" value="Aldolase_TIM"/>
</dbReference>
<proteinExistence type="inferred from homology"/>
<evidence type="ECO:0000313" key="11">
    <source>
        <dbReference type="EMBL" id="TCO10154.1"/>
    </source>
</evidence>
<dbReference type="EC" id="5.3.1.24" evidence="3 9"/>
<dbReference type="NCBIfam" id="NF002295">
    <property type="entry name" value="PRK01222.1-1"/>
    <property type="match status" value="1"/>
</dbReference>
<evidence type="ECO:0000256" key="1">
    <source>
        <dbReference type="ARBA" id="ARBA00001164"/>
    </source>
</evidence>
<dbReference type="Gene3D" id="3.20.20.70">
    <property type="entry name" value="Aldolase class I"/>
    <property type="match status" value="1"/>
</dbReference>
<dbReference type="InterPro" id="IPR011060">
    <property type="entry name" value="RibuloseP-bd_barrel"/>
</dbReference>